<keyword evidence="10" id="KW-1185">Reference proteome</keyword>
<dbReference type="RefSeq" id="WP_043347179.1">
    <property type="nucleotide sequence ID" value="NZ_CP010536.1"/>
</dbReference>
<evidence type="ECO:0000256" key="3">
    <source>
        <dbReference type="ARBA" id="ARBA00022723"/>
    </source>
</evidence>
<evidence type="ECO:0000313" key="10">
    <source>
        <dbReference type="Proteomes" id="UP000031843"/>
    </source>
</evidence>
<evidence type="ECO:0000313" key="9">
    <source>
        <dbReference type="EMBL" id="AJG19910.1"/>
    </source>
</evidence>
<evidence type="ECO:0000256" key="7">
    <source>
        <dbReference type="SAM" id="SignalP"/>
    </source>
</evidence>
<protein>
    <submittedName>
        <fullName evidence="9">Cytochrome c family protein</fullName>
    </submittedName>
</protein>
<dbReference type="EMBL" id="CP010536">
    <property type="protein sequence ID" value="AJG19910.1"/>
    <property type="molecule type" value="Genomic_DNA"/>
</dbReference>
<keyword evidence="1" id="KW-0813">Transport</keyword>
<feature type="domain" description="Cytochrome c" evidence="8">
    <location>
        <begin position="188"/>
        <end position="276"/>
    </location>
</feature>
<dbReference type="PANTHER" id="PTHR37823">
    <property type="entry name" value="CYTOCHROME C-553-LIKE"/>
    <property type="match status" value="1"/>
</dbReference>
<evidence type="ECO:0000256" key="1">
    <source>
        <dbReference type="ARBA" id="ARBA00022448"/>
    </source>
</evidence>
<keyword evidence="2 6" id="KW-0349">Heme</keyword>
<dbReference type="PANTHER" id="PTHR37823:SF1">
    <property type="entry name" value="CYTOCHROME C-553-LIKE"/>
    <property type="match status" value="1"/>
</dbReference>
<feature type="signal peptide" evidence="7">
    <location>
        <begin position="1"/>
        <end position="25"/>
    </location>
</feature>
<dbReference type="InterPro" id="IPR009056">
    <property type="entry name" value="Cyt_c-like_dom"/>
</dbReference>
<dbReference type="STRING" id="68895.RR42_m2518"/>
<proteinExistence type="predicted"/>
<sequence length="291" mass="31299">MKAWIAMAIGALGCAMAFLAGPACAADTATLTIAAGAQQRNWTLDALLKDRRLTDVTVDDDNLKRRLTFKAIPLAALLRGMPVTADASATTAASDGYVSHLPTRLLLADSADEPRAWLAVENPAAPWPTLKGQDIGPFRLIWTVPAGRAASLVNESLWTYGIVRIDITAPPAERFAAIRPAPGLPADGAVMRGFATFQRVCFSCHSLNRVGDAHLGPDLNVPHSAVDYLGDDKLATLIRDPQSLRWWPNARMSAIDEKTLSDADLKDLLAYLRHMAGRKVAAPPRVPDPQP</sequence>
<dbReference type="Proteomes" id="UP000031843">
    <property type="component" value="Chromosome main"/>
</dbReference>
<dbReference type="GO" id="GO:0020037">
    <property type="term" value="F:heme binding"/>
    <property type="evidence" value="ECO:0007669"/>
    <property type="project" value="InterPro"/>
</dbReference>
<dbReference type="InterPro" id="IPR036909">
    <property type="entry name" value="Cyt_c-like_dom_sf"/>
</dbReference>
<evidence type="ECO:0000256" key="5">
    <source>
        <dbReference type="ARBA" id="ARBA00023004"/>
    </source>
</evidence>
<dbReference type="Pfam" id="PF00034">
    <property type="entry name" value="Cytochrom_C"/>
    <property type="match status" value="1"/>
</dbReference>
<keyword evidence="4" id="KW-0249">Electron transport</keyword>
<dbReference type="Gene3D" id="1.10.760.10">
    <property type="entry name" value="Cytochrome c-like domain"/>
    <property type="match status" value="1"/>
</dbReference>
<keyword evidence="3 6" id="KW-0479">Metal-binding</keyword>
<accession>A0A0C4YAC7</accession>
<keyword evidence="5 6" id="KW-0408">Iron</keyword>
<dbReference type="SUPFAM" id="SSF46626">
    <property type="entry name" value="Cytochrome c"/>
    <property type="match status" value="1"/>
</dbReference>
<organism evidence="9 10">
    <name type="scientific">Cupriavidus basilensis</name>
    <dbReference type="NCBI Taxonomy" id="68895"/>
    <lineage>
        <taxon>Bacteria</taxon>
        <taxon>Pseudomonadati</taxon>
        <taxon>Pseudomonadota</taxon>
        <taxon>Betaproteobacteria</taxon>
        <taxon>Burkholderiales</taxon>
        <taxon>Burkholderiaceae</taxon>
        <taxon>Cupriavidus</taxon>
    </lineage>
</organism>
<dbReference type="OrthoDB" id="5728201at2"/>
<evidence type="ECO:0000259" key="8">
    <source>
        <dbReference type="PROSITE" id="PS51007"/>
    </source>
</evidence>
<dbReference type="PROSITE" id="PS51007">
    <property type="entry name" value="CYTC"/>
    <property type="match status" value="1"/>
</dbReference>
<reference evidence="9 10" key="1">
    <citation type="journal article" date="2015" name="Genome Announc.">
        <title>Complete Genome Sequence of Cupriavidus basilensis 4G11, Isolated from the Oak Ridge Field Research Center Site.</title>
        <authorList>
            <person name="Ray J."/>
            <person name="Waters R.J."/>
            <person name="Skerker J.M."/>
            <person name="Kuehl J.V."/>
            <person name="Price M.N."/>
            <person name="Huang J."/>
            <person name="Chakraborty R."/>
            <person name="Arkin A.P."/>
            <person name="Deutschbauer A."/>
        </authorList>
    </citation>
    <scope>NUCLEOTIDE SEQUENCE [LARGE SCALE GENOMIC DNA]</scope>
    <source>
        <strain evidence="9">4G11</strain>
    </source>
</reference>
<gene>
    <name evidence="9" type="ORF">RR42_m2518</name>
</gene>
<dbReference type="AlphaFoldDB" id="A0A0C4YAC7"/>
<name>A0A0C4YAC7_9BURK</name>
<evidence type="ECO:0000256" key="2">
    <source>
        <dbReference type="ARBA" id="ARBA00022617"/>
    </source>
</evidence>
<evidence type="ECO:0000256" key="6">
    <source>
        <dbReference type="PROSITE-ProRule" id="PRU00433"/>
    </source>
</evidence>
<dbReference type="GO" id="GO:0046872">
    <property type="term" value="F:metal ion binding"/>
    <property type="evidence" value="ECO:0007669"/>
    <property type="project" value="UniProtKB-KW"/>
</dbReference>
<keyword evidence="7" id="KW-0732">Signal</keyword>
<dbReference type="GO" id="GO:0009055">
    <property type="term" value="F:electron transfer activity"/>
    <property type="evidence" value="ECO:0007669"/>
    <property type="project" value="InterPro"/>
</dbReference>
<dbReference type="InterPro" id="IPR051811">
    <property type="entry name" value="Cytochrome_c550/c551-like"/>
</dbReference>
<feature type="chain" id="PRO_5002173524" evidence="7">
    <location>
        <begin position="26"/>
        <end position="291"/>
    </location>
</feature>
<dbReference type="KEGG" id="cbw:RR42_m2518"/>
<evidence type="ECO:0000256" key="4">
    <source>
        <dbReference type="ARBA" id="ARBA00022982"/>
    </source>
</evidence>